<evidence type="ECO:0000256" key="1">
    <source>
        <dbReference type="ARBA" id="ARBA00004651"/>
    </source>
</evidence>
<evidence type="ECO:0000259" key="7">
    <source>
        <dbReference type="Pfam" id="PF12698"/>
    </source>
</evidence>
<evidence type="ECO:0000256" key="3">
    <source>
        <dbReference type="ARBA" id="ARBA00022692"/>
    </source>
</evidence>
<dbReference type="KEGG" id="dbk:DGMP_33040"/>
<proteinExistence type="predicted"/>
<accession>A0A8D5FL57</accession>
<keyword evidence="3 6" id="KW-0812">Transmembrane</keyword>
<evidence type="ECO:0000256" key="6">
    <source>
        <dbReference type="SAM" id="Phobius"/>
    </source>
</evidence>
<dbReference type="InterPro" id="IPR051449">
    <property type="entry name" value="ABC-2_transporter_component"/>
</dbReference>
<evidence type="ECO:0000256" key="5">
    <source>
        <dbReference type="ARBA" id="ARBA00023136"/>
    </source>
</evidence>
<feature type="transmembrane region" description="Helical" evidence="6">
    <location>
        <begin position="184"/>
        <end position="210"/>
    </location>
</feature>
<dbReference type="AlphaFoldDB" id="A0A8D5FL57"/>
<protein>
    <recommendedName>
        <fullName evidence="7">ABC-2 type transporter transmembrane domain-containing protein</fullName>
    </recommendedName>
</protein>
<dbReference type="PANTHER" id="PTHR30294:SF47">
    <property type="entry name" value="INNER MEMBRANE TRANSPORT PERMEASE YHHJ"/>
    <property type="match status" value="1"/>
</dbReference>
<feature type="domain" description="ABC-2 type transporter transmembrane" evidence="7">
    <location>
        <begin position="25"/>
        <end position="214"/>
    </location>
</feature>
<evidence type="ECO:0000256" key="2">
    <source>
        <dbReference type="ARBA" id="ARBA00022475"/>
    </source>
</evidence>
<name>A0A8D5FL57_9BACT</name>
<organism evidence="8 9">
    <name type="scientific">Desulfomarina profundi</name>
    <dbReference type="NCBI Taxonomy" id="2772557"/>
    <lineage>
        <taxon>Bacteria</taxon>
        <taxon>Pseudomonadati</taxon>
        <taxon>Thermodesulfobacteriota</taxon>
        <taxon>Desulfobulbia</taxon>
        <taxon>Desulfobulbales</taxon>
        <taxon>Desulfobulbaceae</taxon>
        <taxon>Desulfomarina</taxon>
    </lineage>
</organism>
<evidence type="ECO:0000256" key="4">
    <source>
        <dbReference type="ARBA" id="ARBA00022989"/>
    </source>
</evidence>
<dbReference type="GO" id="GO:0140359">
    <property type="term" value="F:ABC-type transporter activity"/>
    <property type="evidence" value="ECO:0007669"/>
    <property type="project" value="InterPro"/>
</dbReference>
<dbReference type="EMBL" id="AP024086">
    <property type="protein sequence ID" value="BCL62611.1"/>
    <property type="molecule type" value="Genomic_DNA"/>
</dbReference>
<keyword evidence="5 6" id="KW-0472">Membrane</keyword>
<keyword evidence="2" id="KW-1003">Cell membrane</keyword>
<dbReference type="Pfam" id="PF12698">
    <property type="entry name" value="ABC2_membrane_3"/>
    <property type="match status" value="1"/>
</dbReference>
<dbReference type="GO" id="GO:0005886">
    <property type="term" value="C:plasma membrane"/>
    <property type="evidence" value="ECO:0007669"/>
    <property type="project" value="UniProtKB-SubCell"/>
</dbReference>
<sequence length="249" mass="27368">MKIFQPEKISEWRLLLTDPWLCSLVTWLFPTISLVVYAIFSHGLARDLPMGIVDLDHSRLSRTMARYYDASPTLAVRHVYTSPAKGIAAMRSGEIYGLIIMPPNMEKNTIRGNAPQVDGYYNSQFLLIGKLVKSAMLQAHATAVAGVEVMKNLSSNMVVMGQAMAAAVPVSSQMTPLFNSNNNYAQFLLSAIIPAIWQIFIVVTSVLTIAKELRREGLANWLAPNPLATLFKKLAPAHCSSGCTGCSFF</sequence>
<comment type="subcellular location">
    <subcellularLocation>
        <location evidence="1">Cell membrane</location>
        <topology evidence="1">Multi-pass membrane protein</topology>
    </subcellularLocation>
</comment>
<dbReference type="Proteomes" id="UP000826725">
    <property type="component" value="Chromosome"/>
</dbReference>
<dbReference type="RefSeq" id="WP_268907468.1">
    <property type="nucleotide sequence ID" value="NZ_AP024086.1"/>
</dbReference>
<dbReference type="InterPro" id="IPR013525">
    <property type="entry name" value="ABC2_TM"/>
</dbReference>
<evidence type="ECO:0000313" key="9">
    <source>
        <dbReference type="Proteomes" id="UP000826725"/>
    </source>
</evidence>
<dbReference type="PANTHER" id="PTHR30294">
    <property type="entry name" value="MEMBRANE COMPONENT OF ABC TRANSPORTER YHHJ-RELATED"/>
    <property type="match status" value="1"/>
</dbReference>
<feature type="transmembrane region" description="Helical" evidence="6">
    <location>
        <begin position="20"/>
        <end position="40"/>
    </location>
</feature>
<gene>
    <name evidence="8" type="ORF">DGMP_33040</name>
</gene>
<keyword evidence="4 6" id="KW-1133">Transmembrane helix</keyword>
<evidence type="ECO:0000313" key="8">
    <source>
        <dbReference type="EMBL" id="BCL62611.1"/>
    </source>
</evidence>
<keyword evidence="9" id="KW-1185">Reference proteome</keyword>
<reference evidence="8" key="1">
    <citation type="submission" date="2020-09" db="EMBL/GenBank/DDBJ databases">
        <title>Desulfogranum mesoprofundum gen. nov., sp. nov., a novel mesophilic, sulfate-reducing chemolithoautotroph isolated from a deep-sea hydrothermal vent chimney in the Suiyo Seamount.</title>
        <authorList>
            <person name="Hashimoto Y."/>
            <person name="Nakagawa S."/>
        </authorList>
    </citation>
    <scope>NUCLEOTIDE SEQUENCE</scope>
    <source>
        <strain evidence="8">KT2</strain>
    </source>
</reference>